<reference evidence="1" key="1">
    <citation type="submission" date="2021-02" db="EMBL/GenBank/DDBJ databases">
        <authorList>
            <person name="Dougan E. K."/>
            <person name="Rhodes N."/>
            <person name="Thang M."/>
            <person name="Chan C."/>
        </authorList>
    </citation>
    <scope>NUCLEOTIDE SEQUENCE</scope>
</reference>
<organism evidence="1 2">
    <name type="scientific">Symbiodinium pilosum</name>
    <name type="common">Dinoflagellate</name>
    <dbReference type="NCBI Taxonomy" id="2952"/>
    <lineage>
        <taxon>Eukaryota</taxon>
        <taxon>Sar</taxon>
        <taxon>Alveolata</taxon>
        <taxon>Dinophyceae</taxon>
        <taxon>Suessiales</taxon>
        <taxon>Symbiodiniaceae</taxon>
        <taxon>Symbiodinium</taxon>
    </lineage>
</organism>
<dbReference type="Gene3D" id="2.60.120.620">
    <property type="entry name" value="q2cbj1_9rhob like domain"/>
    <property type="match status" value="1"/>
</dbReference>
<gene>
    <name evidence="1" type="primary">MSBP2</name>
    <name evidence="1" type="ORF">SPIL2461_LOCUS18029</name>
</gene>
<dbReference type="OrthoDB" id="415654at2759"/>
<protein>
    <submittedName>
        <fullName evidence="1">MSBP2 protein</fullName>
    </submittedName>
</protein>
<proteinExistence type="predicted"/>
<dbReference type="AlphaFoldDB" id="A0A812W4I8"/>
<name>A0A812W4I8_SYMPI</name>
<evidence type="ECO:0000313" key="2">
    <source>
        <dbReference type="Proteomes" id="UP000649617"/>
    </source>
</evidence>
<comment type="caution">
    <text evidence="1">The sequence shown here is derived from an EMBL/GenBank/DDBJ whole genome shotgun (WGS) entry which is preliminary data.</text>
</comment>
<sequence>MCDHEAIIYLSSLGPGLRGGETVFPVALDPQKEGPPSEAEERMIEAAGELLDVSLDHTDKVLDETRLDIVDAARIKQAARDLLFHADHGSTGLRVTPSQGSACLFWTRQDDGEIDRFSWHGGAPVVPDADTAQRLKPEMQGWKWTLQKFKEVPVDVRSNASKMADFVRRTRREAFDKFG</sequence>
<evidence type="ECO:0000313" key="1">
    <source>
        <dbReference type="EMBL" id="CAE7662568.1"/>
    </source>
</evidence>
<keyword evidence="2" id="KW-1185">Reference proteome</keyword>
<dbReference type="EMBL" id="CAJNIZ010043540">
    <property type="protein sequence ID" value="CAE7662568.1"/>
    <property type="molecule type" value="Genomic_DNA"/>
</dbReference>
<dbReference type="Proteomes" id="UP000649617">
    <property type="component" value="Unassembled WGS sequence"/>
</dbReference>
<accession>A0A812W4I8</accession>